<comment type="caution">
    <text evidence="2">The sequence shown here is derived from an EMBL/GenBank/DDBJ whole genome shotgun (WGS) entry which is preliminary data.</text>
</comment>
<name>A0A2U1ZWY7_9MICO</name>
<evidence type="ECO:0008006" key="4">
    <source>
        <dbReference type="Google" id="ProtNLM"/>
    </source>
</evidence>
<reference evidence="2 3" key="1">
    <citation type="submission" date="2018-03" db="EMBL/GenBank/DDBJ databases">
        <title>Genome assembly of novel Miniimonas species PCH200.</title>
        <authorList>
            <person name="Thakur V."/>
            <person name="Kumar V."/>
            <person name="Singh D."/>
        </authorList>
    </citation>
    <scope>NUCLEOTIDE SEQUENCE [LARGE SCALE GENOMIC DNA]</scope>
    <source>
        <strain evidence="2 3">PCH200</strain>
    </source>
</reference>
<dbReference type="Pfam" id="PF13551">
    <property type="entry name" value="HTH_29"/>
    <property type="match status" value="1"/>
</dbReference>
<dbReference type="Proteomes" id="UP000245166">
    <property type="component" value="Unassembled WGS sequence"/>
</dbReference>
<dbReference type="InterPro" id="IPR009057">
    <property type="entry name" value="Homeodomain-like_sf"/>
</dbReference>
<proteinExistence type="predicted"/>
<evidence type="ECO:0000256" key="1">
    <source>
        <dbReference type="SAM" id="MobiDB-lite"/>
    </source>
</evidence>
<dbReference type="EMBL" id="PYHR01000002">
    <property type="protein sequence ID" value="PWD51491.1"/>
    <property type="molecule type" value="Genomic_DNA"/>
</dbReference>
<dbReference type="AlphaFoldDB" id="A0A2U1ZWY7"/>
<dbReference type="SUPFAM" id="SSF46689">
    <property type="entry name" value="Homeodomain-like"/>
    <property type="match status" value="1"/>
</dbReference>
<keyword evidence="3" id="KW-1185">Reference proteome</keyword>
<evidence type="ECO:0000313" key="3">
    <source>
        <dbReference type="Proteomes" id="UP000245166"/>
    </source>
</evidence>
<sequence>MRRLWCPGSGHGRRLSRVIGATMSHVIGITPARARGGAGCSGMSTARFVITGVTLQGVSVAEVARRHGVHRSWIYKLLARYAAEGEAAFEPRSRRPRSSPNPTPPQTVMVLRELRARLVAAGLDAGAETLAWH</sequence>
<gene>
    <name evidence="2" type="ORF">C8046_13330</name>
</gene>
<protein>
    <recommendedName>
        <fullName evidence="4">Mobile element protein</fullName>
    </recommendedName>
</protein>
<accession>A0A2U1ZWY7</accession>
<organism evidence="2 3">
    <name type="scientific">Serinibacter arcticus</name>
    <dbReference type="NCBI Taxonomy" id="1655435"/>
    <lineage>
        <taxon>Bacteria</taxon>
        <taxon>Bacillati</taxon>
        <taxon>Actinomycetota</taxon>
        <taxon>Actinomycetes</taxon>
        <taxon>Micrococcales</taxon>
        <taxon>Beutenbergiaceae</taxon>
        <taxon>Serinibacter</taxon>
    </lineage>
</organism>
<evidence type="ECO:0000313" key="2">
    <source>
        <dbReference type="EMBL" id="PWD51491.1"/>
    </source>
</evidence>
<feature type="region of interest" description="Disordered" evidence="1">
    <location>
        <begin position="86"/>
        <end position="106"/>
    </location>
</feature>